<dbReference type="GO" id="GO:0004673">
    <property type="term" value="F:protein histidine kinase activity"/>
    <property type="evidence" value="ECO:0007669"/>
    <property type="project" value="UniProtKB-EC"/>
</dbReference>
<dbReference type="SUPFAM" id="SSF55874">
    <property type="entry name" value="ATPase domain of HSP90 chaperone/DNA topoisomerase II/histidine kinase"/>
    <property type="match status" value="1"/>
</dbReference>
<dbReference type="Pfam" id="PF02518">
    <property type="entry name" value="HATPase_c"/>
    <property type="match status" value="1"/>
</dbReference>
<comment type="catalytic activity">
    <reaction evidence="1">
        <text>ATP + protein L-histidine = ADP + protein N-phospho-L-histidine.</text>
        <dbReference type="EC" id="2.7.13.3"/>
    </reaction>
</comment>
<dbReference type="PRINTS" id="PR00344">
    <property type="entry name" value="BCTRLSENSOR"/>
</dbReference>
<comment type="caution">
    <text evidence="6">The sequence shown here is derived from an EMBL/GenBank/DDBJ whole genome shotgun (WGS) entry which is preliminary data.</text>
</comment>
<reference evidence="6" key="2">
    <citation type="journal article" date="2021" name="PeerJ">
        <title>Extensive microbial diversity within the chicken gut microbiome revealed by metagenomics and culture.</title>
        <authorList>
            <person name="Gilroy R."/>
            <person name="Ravi A."/>
            <person name="Getino M."/>
            <person name="Pursley I."/>
            <person name="Horton D.L."/>
            <person name="Alikhan N.F."/>
            <person name="Baker D."/>
            <person name="Gharbi K."/>
            <person name="Hall N."/>
            <person name="Watson M."/>
            <person name="Adriaenssens E.M."/>
            <person name="Foster-Nyarko E."/>
            <person name="Jarju S."/>
            <person name="Secka A."/>
            <person name="Antonio M."/>
            <person name="Oren A."/>
            <person name="Chaudhuri R.R."/>
            <person name="La Ragione R."/>
            <person name="Hildebrand F."/>
            <person name="Pallen M.J."/>
        </authorList>
    </citation>
    <scope>NUCLEOTIDE SEQUENCE</scope>
    <source>
        <strain evidence="6">ChiSxjej1B13-7958</strain>
    </source>
</reference>
<evidence type="ECO:0000256" key="2">
    <source>
        <dbReference type="ARBA" id="ARBA00012438"/>
    </source>
</evidence>
<keyword evidence="6" id="KW-0547">Nucleotide-binding</keyword>
<keyword evidence="6" id="KW-0067">ATP-binding</keyword>
<name>A0A9D1ALJ8_9FIRM</name>
<dbReference type="InterPro" id="IPR004358">
    <property type="entry name" value="Sig_transdc_His_kin-like_C"/>
</dbReference>
<dbReference type="PROSITE" id="PS50109">
    <property type="entry name" value="HIS_KIN"/>
    <property type="match status" value="1"/>
</dbReference>
<dbReference type="InterPro" id="IPR036890">
    <property type="entry name" value="HATPase_C_sf"/>
</dbReference>
<dbReference type="GO" id="GO:0000160">
    <property type="term" value="P:phosphorelay signal transduction system"/>
    <property type="evidence" value="ECO:0007669"/>
    <property type="project" value="UniProtKB-KW"/>
</dbReference>
<evidence type="ECO:0000256" key="4">
    <source>
        <dbReference type="ARBA" id="ARBA00023012"/>
    </source>
</evidence>
<evidence type="ECO:0000313" key="7">
    <source>
        <dbReference type="Proteomes" id="UP000824242"/>
    </source>
</evidence>
<evidence type="ECO:0000256" key="3">
    <source>
        <dbReference type="ARBA" id="ARBA00022777"/>
    </source>
</evidence>
<dbReference type="CDD" id="cd00075">
    <property type="entry name" value="HATPase"/>
    <property type="match status" value="1"/>
</dbReference>
<dbReference type="Gene3D" id="3.30.565.10">
    <property type="entry name" value="Histidine kinase-like ATPase, C-terminal domain"/>
    <property type="match status" value="1"/>
</dbReference>
<dbReference type="GO" id="GO:0005524">
    <property type="term" value="F:ATP binding"/>
    <property type="evidence" value="ECO:0007669"/>
    <property type="project" value="UniProtKB-KW"/>
</dbReference>
<sequence>MRELALNVMDVAQNSITAGASLVRLTVQEDSAADRLSITLEDNGCGMTQEQVKSVIDPFYTTRTTRKVGLGVPLFKMEAEMTGGSFSIRSQKGEGTVLTAQFVPSHVDMIPLGDISGTVRLLITCNPQLDFVYRRIRDGREFVLDTRELRQVLGEVPLSAPEVSEWIAGFLEEQTAELLREEIE</sequence>
<dbReference type="Proteomes" id="UP000824242">
    <property type="component" value="Unassembled WGS sequence"/>
</dbReference>
<evidence type="ECO:0000313" key="6">
    <source>
        <dbReference type="EMBL" id="HIR46926.1"/>
    </source>
</evidence>
<evidence type="ECO:0000259" key="5">
    <source>
        <dbReference type="PROSITE" id="PS50109"/>
    </source>
</evidence>
<proteinExistence type="predicted"/>
<accession>A0A9D1ALJ8</accession>
<gene>
    <name evidence="6" type="ORF">IAB89_04595</name>
</gene>
<feature type="domain" description="Histidine kinase" evidence="5">
    <location>
        <begin position="1"/>
        <end position="106"/>
    </location>
</feature>
<keyword evidence="3" id="KW-0418">Kinase</keyword>
<keyword evidence="3" id="KW-0808">Transferase</keyword>
<keyword evidence="4" id="KW-0902">Two-component regulatory system</keyword>
<dbReference type="EC" id="2.7.13.3" evidence="2"/>
<organism evidence="6 7">
    <name type="scientific">Candidatus Caccousia avicola</name>
    <dbReference type="NCBI Taxonomy" id="2840721"/>
    <lineage>
        <taxon>Bacteria</taxon>
        <taxon>Bacillati</taxon>
        <taxon>Bacillota</taxon>
        <taxon>Clostridia</taxon>
        <taxon>Eubacteriales</taxon>
        <taxon>Oscillospiraceae</taxon>
        <taxon>Oscillospiraceae incertae sedis</taxon>
        <taxon>Candidatus Caccousia</taxon>
    </lineage>
</organism>
<reference evidence="6" key="1">
    <citation type="submission" date="2020-10" db="EMBL/GenBank/DDBJ databases">
        <authorList>
            <person name="Gilroy R."/>
        </authorList>
    </citation>
    <scope>NUCLEOTIDE SEQUENCE</scope>
    <source>
        <strain evidence="6">ChiSxjej1B13-7958</strain>
    </source>
</reference>
<dbReference type="EMBL" id="DVGZ01000042">
    <property type="protein sequence ID" value="HIR46926.1"/>
    <property type="molecule type" value="Genomic_DNA"/>
</dbReference>
<dbReference type="AlphaFoldDB" id="A0A9D1ALJ8"/>
<dbReference type="InterPro" id="IPR005467">
    <property type="entry name" value="His_kinase_dom"/>
</dbReference>
<evidence type="ECO:0000256" key="1">
    <source>
        <dbReference type="ARBA" id="ARBA00000085"/>
    </source>
</evidence>
<protein>
    <recommendedName>
        <fullName evidence="2">histidine kinase</fullName>
        <ecNumber evidence="2">2.7.13.3</ecNumber>
    </recommendedName>
</protein>
<dbReference type="InterPro" id="IPR003594">
    <property type="entry name" value="HATPase_dom"/>
</dbReference>